<evidence type="ECO:0000313" key="3">
    <source>
        <dbReference type="Proteomes" id="UP000271008"/>
    </source>
</evidence>
<gene>
    <name evidence="2" type="ORF">EIA08_27990</name>
</gene>
<feature type="domain" description="UvrD-like helicase C-terminal" evidence="1">
    <location>
        <begin position="178"/>
        <end position="225"/>
    </location>
</feature>
<accession>A0A3P1YDA4</accession>
<reference evidence="2 3" key="1">
    <citation type="submission" date="2018-11" db="EMBL/GenBank/DDBJ databases">
        <title>Enterobacteriaceae from Patient.</title>
        <authorList>
            <person name="Shen C."/>
            <person name="Yang Y."/>
            <person name="Tian G."/>
        </authorList>
    </citation>
    <scope>NUCLEOTIDE SEQUENCE [LARGE SCALE GENOMIC DNA]</scope>
    <source>
        <strain evidence="2 3">GBGD28</strain>
    </source>
</reference>
<dbReference type="RefSeq" id="WP_159183635.1">
    <property type="nucleotide sequence ID" value="NZ_RQTU01000157.1"/>
</dbReference>
<dbReference type="SUPFAM" id="SSF52540">
    <property type="entry name" value="P-loop containing nucleoside triphosphate hydrolases"/>
    <property type="match status" value="1"/>
</dbReference>
<dbReference type="Proteomes" id="UP000271008">
    <property type="component" value="Unassembled WGS sequence"/>
</dbReference>
<protein>
    <submittedName>
        <fullName evidence="2">AAA family ATPase</fullName>
    </submittedName>
</protein>
<organism evidence="2 3">
    <name type="scientific">Escherichia coli</name>
    <dbReference type="NCBI Taxonomy" id="562"/>
    <lineage>
        <taxon>Bacteria</taxon>
        <taxon>Pseudomonadati</taxon>
        <taxon>Pseudomonadota</taxon>
        <taxon>Gammaproteobacteria</taxon>
        <taxon>Enterobacterales</taxon>
        <taxon>Enterobacteriaceae</taxon>
        <taxon>Escherichia</taxon>
    </lineage>
</organism>
<feature type="non-terminal residue" evidence="2">
    <location>
        <position position="1"/>
    </location>
</feature>
<dbReference type="Gene3D" id="2.30.30.940">
    <property type="match status" value="1"/>
</dbReference>
<evidence type="ECO:0000259" key="1">
    <source>
        <dbReference type="Pfam" id="PF13538"/>
    </source>
</evidence>
<dbReference type="CDD" id="cd18809">
    <property type="entry name" value="SF1_C_RecD"/>
    <property type="match status" value="1"/>
</dbReference>
<name>A0A3P1YDA4_ECOLX</name>
<dbReference type="InterPro" id="IPR027417">
    <property type="entry name" value="P-loop_NTPase"/>
</dbReference>
<evidence type="ECO:0000313" key="2">
    <source>
        <dbReference type="EMBL" id="RRD68911.1"/>
    </source>
</evidence>
<sequence>RVFHLSQVKRQDSESGIHRFATAIRNGESYSLPLAAKRLSDSPDAALATEMTVERAYALWCQAGGRERAVMLSPVRKGNLGVDNLNAEFQKREGHTRRLVKSPHNALIEWRNSKGQWLFEGDPIMVSQNDYILDVRNGDLGYVQEVFDTVDEDGAVGVVVLDSGPMPLTIPLLTKIELAYAITVHKSQGSQWPVVIMTLPPEASRMTDRTLLYTGATRPTERLVIMGEQSVINGAVSKGNVALKRKVCLGGLVAQYCEKGFQ</sequence>
<dbReference type="Gene3D" id="3.40.50.300">
    <property type="entry name" value="P-loop containing nucleotide triphosphate hydrolases"/>
    <property type="match status" value="2"/>
</dbReference>
<dbReference type="AlphaFoldDB" id="A0A3P1YDA4"/>
<dbReference type="Pfam" id="PF13538">
    <property type="entry name" value="UvrD_C_2"/>
    <property type="match status" value="1"/>
</dbReference>
<proteinExistence type="predicted"/>
<dbReference type="InterPro" id="IPR027785">
    <property type="entry name" value="UvrD-like_helicase_C"/>
</dbReference>
<comment type="caution">
    <text evidence="2">The sequence shown here is derived from an EMBL/GenBank/DDBJ whole genome shotgun (WGS) entry which is preliminary data.</text>
</comment>
<dbReference type="EMBL" id="RQTU01000157">
    <property type="protein sequence ID" value="RRD68911.1"/>
    <property type="molecule type" value="Genomic_DNA"/>
</dbReference>